<dbReference type="Pfam" id="PF13585">
    <property type="entry name" value="CHU_C"/>
    <property type="match status" value="1"/>
</dbReference>
<dbReference type="Pfam" id="PF18884">
    <property type="entry name" value="TSP3_bac"/>
    <property type="match status" value="3"/>
</dbReference>
<keyword evidence="2" id="KW-0964">Secreted</keyword>
<evidence type="ECO:0000256" key="4">
    <source>
        <dbReference type="ARBA" id="ARBA00022737"/>
    </source>
</evidence>
<dbReference type="InterPro" id="IPR026341">
    <property type="entry name" value="T9SS_type_B"/>
</dbReference>
<feature type="region of interest" description="Disordered" evidence="6">
    <location>
        <begin position="733"/>
        <end position="778"/>
    </location>
</feature>
<evidence type="ECO:0000256" key="3">
    <source>
        <dbReference type="ARBA" id="ARBA00022729"/>
    </source>
</evidence>
<dbReference type="InterPro" id="IPR003644">
    <property type="entry name" value="Calx_beta"/>
</dbReference>
<feature type="domain" description="Ig-like" evidence="9">
    <location>
        <begin position="554"/>
        <end position="637"/>
    </location>
</feature>
<feature type="region of interest" description="Disordered" evidence="6">
    <location>
        <begin position="791"/>
        <end position="848"/>
    </location>
</feature>
<feature type="compositionally biased region" description="Acidic residues" evidence="6">
    <location>
        <begin position="819"/>
        <end position="833"/>
    </location>
</feature>
<gene>
    <name evidence="10" type="ORF">FK220_003195</name>
</gene>
<dbReference type="InterPro" id="IPR001434">
    <property type="entry name" value="OmcB-like_DUF11"/>
</dbReference>
<dbReference type="SUPFAM" id="SSF141072">
    <property type="entry name" value="CalX-like"/>
    <property type="match status" value="2"/>
</dbReference>
<dbReference type="GO" id="GO:0016020">
    <property type="term" value="C:membrane"/>
    <property type="evidence" value="ECO:0007669"/>
    <property type="project" value="InterPro"/>
</dbReference>
<dbReference type="PANTHER" id="PTHR34819">
    <property type="entry name" value="LARGE CYSTEINE-RICH PERIPLASMIC PROTEIN OMCB"/>
    <property type="match status" value="1"/>
</dbReference>
<dbReference type="Pfam" id="PF03160">
    <property type="entry name" value="Calx-beta"/>
    <property type="match status" value="1"/>
</dbReference>
<feature type="compositionally biased region" description="Acidic residues" evidence="6">
    <location>
        <begin position="750"/>
        <end position="778"/>
    </location>
</feature>
<evidence type="ECO:0000256" key="2">
    <source>
        <dbReference type="ARBA" id="ARBA00022525"/>
    </source>
</evidence>
<dbReference type="InterPro" id="IPR059100">
    <property type="entry name" value="TSP3_bac"/>
</dbReference>
<organism evidence="10 11">
    <name type="scientific">Pelagihabitans pacificus</name>
    <dbReference type="NCBI Taxonomy" id="2696054"/>
    <lineage>
        <taxon>Bacteria</taxon>
        <taxon>Pseudomonadati</taxon>
        <taxon>Bacteroidota</taxon>
        <taxon>Flavobacteriia</taxon>
        <taxon>Flavobacteriales</taxon>
        <taxon>Flavobacteriaceae</taxon>
        <taxon>Pelagihabitans</taxon>
    </lineage>
</organism>
<comment type="caution">
    <text evidence="10">The sequence shown here is derived from an EMBL/GenBank/DDBJ whole genome shotgun (WGS) entry which is preliminary data.</text>
</comment>
<keyword evidence="4" id="KW-0677">Repeat</keyword>
<dbReference type="Pfam" id="PF01345">
    <property type="entry name" value="DUF11"/>
    <property type="match status" value="2"/>
</dbReference>
<keyword evidence="5" id="KW-0106">Calcium</keyword>
<evidence type="ECO:0000313" key="10">
    <source>
        <dbReference type="EMBL" id="NHF58330.1"/>
    </source>
</evidence>
<dbReference type="InterPro" id="IPR038081">
    <property type="entry name" value="CalX-like_sf"/>
</dbReference>
<dbReference type="Proteomes" id="UP000707206">
    <property type="component" value="Unassembled WGS sequence"/>
</dbReference>
<dbReference type="PROSITE" id="PS00018">
    <property type="entry name" value="EF_HAND_1"/>
    <property type="match status" value="1"/>
</dbReference>
<proteinExistence type="predicted"/>
<feature type="domain" description="DUF11" evidence="7">
    <location>
        <begin position="996"/>
        <end position="1102"/>
    </location>
</feature>
<evidence type="ECO:0000313" key="11">
    <source>
        <dbReference type="Proteomes" id="UP000707206"/>
    </source>
</evidence>
<evidence type="ECO:0000259" key="8">
    <source>
        <dbReference type="Pfam" id="PF03160"/>
    </source>
</evidence>
<protein>
    <submittedName>
        <fullName evidence="10">T9SS type B sorting domain-containing protein</fullName>
    </submittedName>
</protein>
<evidence type="ECO:0000256" key="6">
    <source>
        <dbReference type="SAM" id="MobiDB-lite"/>
    </source>
</evidence>
<accession>A0A967ASC9</accession>
<dbReference type="GO" id="GO:0007154">
    <property type="term" value="P:cell communication"/>
    <property type="evidence" value="ECO:0007669"/>
    <property type="project" value="InterPro"/>
</dbReference>
<evidence type="ECO:0000259" key="7">
    <source>
        <dbReference type="Pfam" id="PF01345"/>
    </source>
</evidence>
<feature type="compositionally biased region" description="Low complexity" evidence="6">
    <location>
        <begin position="803"/>
        <end position="815"/>
    </location>
</feature>
<feature type="domain" description="DUF11" evidence="7">
    <location>
        <begin position="855"/>
        <end position="969"/>
    </location>
</feature>
<dbReference type="InterPro" id="IPR047589">
    <property type="entry name" value="DUF11_rpt"/>
</dbReference>
<dbReference type="InterPro" id="IPR044023">
    <property type="entry name" value="Ig_7"/>
</dbReference>
<reference evidence="10" key="1">
    <citation type="submission" date="2019-07" db="EMBL/GenBank/DDBJ databases">
        <authorList>
            <person name="De-Chao Zhang Q."/>
        </authorList>
    </citation>
    <scope>NUCLEOTIDE SEQUENCE</scope>
    <source>
        <strain evidence="10">TP-CH-4</strain>
    </source>
</reference>
<reference evidence="10" key="2">
    <citation type="submission" date="2020-03" db="EMBL/GenBank/DDBJ databases">
        <title>Flavobacteriaceae bacterium strain TP-CH-4, a member of the family Flavobacteriaceae isolated from a deep-sea seamount.</title>
        <authorList>
            <person name="Zhang D.-C."/>
        </authorList>
    </citation>
    <scope>NUCLEOTIDE SEQUENCE</scope>
    <source>
        <strain evidence="10">TP-CH-4</strain>
    </source>
</reference>
<comment type="subcellular location">
    <subcellularLocation>
        <location evidence="1">Secreted</location>
    </subcellularLocation>
</comment>
<dbReference type="PANTHER" id="PTHR34819:SF3">
    <property type="entry name" value="CELL SURFACE PROTEIN"/>
    <property type="match status" value="1"/>
</dbReference>
<dbReference type="NCBIfam" id="TIGR04131">
    <property type="entry name" value="Bac_Flav_CTERM"/>
    <property type="match status" value="1"/>
</dbReference>
<feature type="domain" description="Calx-beta" evidence="8">
    <location>
        <begin position="150"/>
        <end position="272"/>
    </location>
</feature>
<dbReference type="EMBL" id="VIKU02000001">
    <property type="protein sequence ID" value="NHF58330.1"/>
    <property type="molecule type" value="Genomic_DNA"/>
</dbReference>
<dbReference type="InterPro" id="IPR018247">
    <property type="entry name" value="EF_Hand_1_Ca_BS"/>
</dbReference>
<dbReference type="NCBIfam" id="TIGR01451">
    <property type="entry name" value="B_ant_repeat"/>
    <property type="match status" value="1"/>
</dbReference>
<keyword evidence="11" id="KW-1185">Reference proteome</keyword>
<dbReference type="AlphaFoldDB" id="A0A967ASC9"/>
<dbReference type="Pfam" id="PF19081">
    <property type="entry name" value="Ig_7"/>
    <property type="match status" value="1"/>
</dbReference>
<dbReference type="Gene3D" id="2.60.40.2030">
    <property type="match status" value="2"/>
</dbReference>
<dbReference type="RefSeq" id="WP_152572827.1">
    <property type="nucleotide sequence ID" value="NZ_VIKU02000001.1"/>
</dbReference>
<evidence type="ECO:0000256" key="1">
    <source>
        <dbReference type="ARBA" id="ARBA00004613"/>
    </source>
</evidence>
<keyword evidence="3" id="KW-0732">Signal</keyword>
<evidence type="ECO:0000256" key="5">
    <source>
        <dbReference type="ARBA" id="ARBA00022837"/>
    </source>
</evidence>
<dbReference type="InterPro" id="IPR051172">
    <property type="entry name" value="Chlamydia_OmcB"/>
</dbReference>
<name>A0A967ASC9_9FLAO</name>
<evidence type="ECO:0000259" key="9">
    <source>
        <dbReference type="Pfam" id="PF19081"/>
    </source>
</evidence>
<sequence>MKLKRNKGFPSGGNRYALKVCLFFLVFFAGLKMQAQTMSLTVPDDEAAEVVAGDVQNPALFSITKSAAPITFGPRTVFYEVLGTATSGDDFPLLTGTVTLPAGGATTANIIISITDDELVELQETITIRLLPGFDYTVDPANDEGTATIDDNDIGTLIVDVTDADAAEENQDEGRFVIRLDKENGTGEVISVPYTLTGTATNGGAQSDYTIAGQAILTFPAGQSTRTIRVIPEDDSVAEIDETVILTLGTPSNPVFQLGTPDSGTVTIVDNDCAAGDEAPEFNGNDPGLCDVSSVNLNTFIVGGAGSAPPGSALRWSLDPDPEAVGDLLPGATVTQSNTYYAVYYAATGDCFSPVTDGLDVVFAQTPPIGTVNSGIFSCNTTDFGGVTTLDLDTTLSGSTPGGEWTFVSGPANPGSINGSNVVNFNNDPEGSYVFRYTLTAAPCPTQTIDVTVPVSDCDPCVAGNAAPALNSDVPTIFCDEIDVSLNDYTSTTPPSGTVLRWSLTEPSNGNVPAPIGQSEIDNPNPGTYFGYFYDAVNDCASPALRILLTRNTTPTITSTAGDQRCGTGPVTLSATATGIPGNPTFRWYSSLSGGTEVGQGSNFTTNLSQTTIFFVEATENGCTTSPRIPVTATVIPQPSAGTPSDASACSVEANGLTIIDLDDRLTGEDEGIWEIAEDPSGSLTILAGNIVDFEGRADGNYVFTYTTTEAQAPCENESATVTISVNDCDVDTDGDGLFDGPEASLGTDPNDEDTDGDGLLDGEEVGDDIENPLDEDGDNIIDALESNVSDADSDGVVDQQDPDNTNPCIPNNNNSLCDTDDDGITDGEEIENGTDPNNACDPDPENENCNTEIDLEVLKVIDNEAATIGDEVTFTVTATNLSEIRTRGIRIAEVLESGFEYVSHETSLGTYDPEMGQWEIFEIVPLETATLEITVTIVEGGSYSNTAELLASVPNDGNPSNDTATVTLEIDRPEGVNLVVEKLARIKGASLGPEANPLVGEEVEFVIKVTNESISNEVSNISVADVLTNDGGIQFEFQGFEADQGDYNPDTGVWTISSSLQVGEEVELVLSYRCLEPGTIINTATVNASSPAESIASDADSQSTAIVNIAERNPLEVGIIYNQFSPNGDGVNDMLKINKTQFGPDGNREVSLVYSIEIFNRYGNQAFLAQNKTEAEIWDGTWKGKQVPDGTYYYVLNVRIENEEPKIQKGWIQLIR</sequence>